<evidence type="ECO:0000313" key="13">
    <source>
        <dbReference type="Proteomes" id="UP000677218"/>
    </source>
</evidence>
<feature type="domain" description="Polyphosphate kinase N-terminal" evidence="9">
    <location>
        <begin position="9"/>
        <end position="107"/>
    </location>
</feature>
<dbReference type="Pfam" id="PF13089">
    <property type="entry name" value="PP_kinase_N"/>
    <property type="match status" value="1"/>
</dbReference>
<dbReference type="NCBIfam" id="TIGR03705">
    <property type="entry name" value="poly_P_kin"/>
    <property type="match status" value="1"/>
</dbReference>
<dbReference type="Pfam" id="PF02503">
    <property type="entry name" value="PP_kinase"/>
    <property type="match status" value="1"/>
</dbReference>
<feature type="domain" description="Polyphosphate kinase middle" evidence="8">
    <location>
        <begin position="123"/>
        <end position="296"/>
    </location>
</feature>
<reference evidence="12" key="1">
    <citation type="submission" date="2020-08" db="EMBL/GenBank/DDBJ databases">
        <title>Taxonomic study for Lactobacillus species isolated from hardwood bark.</title>
        <authorList>
            <person name="Tohno M."/>
            <person name="Tanizawa Y."/>
        </authorList>
    </citation>
    <scope>NUCLEOTIDE SEQUENCE</scope>
    <source>
        <strain evidence="12">B40</strain>
    </source>
</reference>
<sequence length="704" mass="81448">MASPYPFTQNRELSWLKFNERVLEEAADPRVPLLERLKFVAIFTSNLDEFFMVRCGSIYDLSLVKPGKKDKRSGMTPGEELAAIYREVRKLYPRKDEVLQQLNRNLTPLHMARLPHQQFSKKDRKYLTNFFADRVYPMLSPQIIDVHHPFPHLANKALYVLVHLEVDHDEKYGIVPVPDFLDRVVPLPDEGGNYTLLEYLIYNEAGQLFPGMKIRAKTIIRVTRNADINLDESEIKKDTDYRDFMKSILHKRNRLAPIRLEYYKEMDERTEKYLLDHLRLSKDQVFCANTSMDMGYVNDMIDQHKDTETKTLLYPPYQAQPTPELDQTRPLIPQVLNHDALLFYPYQDISAYLKLLEEAAHDRNVVAIKITIYRLAKHSKVVRALCDAAENGKEVIVLMELRARFDESHNIEEAKVLEEAGCTIIYGFDDFKVHSKVTQITLKRRKGLKYITQIGTGNYNEKTSHFYTDLSYITARDNIGRDAAEFFRNLQIGNMNGNYDCLLVSPFQLKEHVIAMIDEQIEAAKTGQPAQILLKMNSVTDVDLIKKLQEASQAGVYISLIVRGICCILPGVPGYTENIHIRSIVGRFLEHSRIYCFGTGKDIKVYIASADFMTRNTERRVEVGCPIYDDTAKKQILEYYDSQLKDNVKARILQPDGTYTKVKSEAAPYDSQEAWMKFAEQEAKKIKQPHPTVFQTLLHRLRHS</sequence>
<keyword evidence="6" id="KW-0479">Metal-binding</keyword>
<proteinExistence type="inferred from homology"/>
<dbReference type="Gene3D" id="3.30.870.10">
    <property type="entry name" value="Endonuclease Chain A"/>
    <property type="match status" value="2"/>
</dbReference>
<dbReference type="SUPFAM" id="SSF56024">
    <property type="entry name" value="Phospholipase D/nuclease"/>
    <property type="match status" value="2"/>
</dbReference>
<dbReference type="CDD" id="cd09169">
    <property type="entry name" value="PLDc_PPK1_C2_unchar"/>
    <property type="match status" value="1"/>
</dbReference>
<organism evidence="12 13">
    <name type="scientific">Lactobacillus corticis</name>
    <dbReference type="NCBI Taxonomy" id="2201249"/>
    <lineage>
        <taxon>Bacteria</taxon>
        <taxon>Bacillati</taxon>
        <taxon>Bacillota</taxon>
        <taxon>Bacilli</taxon>
        <taxon>Lactobacillales</taxon>
        <taxon>Lactobacillaceae</taxon>
        <taxon>Lactobacillus</taxon>
    </lineage>
</organism>
<dbReference type="Proteomes" id="UP000677218">
    <property type="component" value="Unassembled WGS sequence"/>
</dbReference>
<dbReference type="Gene3D" id="1.20.58.310">
    <property type="entry name" value="Polyphosphate kinase N-terminal domain"/>
    <property type="match status" value="1"/>
</dbReference>
<keyword evidence="1 6" id="KW-0597">Phosphoprotein</keyword>
<evidence type="ECO:0000259" key="10">
    <source>
        <dbReference type="Pfam" id="PF13090"/>
    </source>
</evidence>
<evidence type="ECO:0000259" key="11">
    <source>
        <dbReference type="Pfam" id="PF17941"/>
    </source>
</evidence>
<dbReference type="RefSeq" id="WP_212780548.1">
    <property type="nucleotide sequence ID" value="NZ_BMAY01000004.1"/>
</dbReference>
<comment type="PTM">
    <text evidence="6 7">An intermediate of this reaction is the autophosphorylated ppk in which a phosphate is covalently linked to a histidine residue through a N-P bond.</text>
</comment>
<feature type="domain" description="Polyphosphate kinase C-terminal" evidence="11">
    <location>
        <begin position="334"/>
        <end position="491"/>
    </location>
</feature>
<dbReference type="EMBL" id="BMAY01000004">
    <property type="protein sequence ID" value="GFZ26854.1"/>
    <property type="molecule type" value="Genomic_DNA"/>
</dbReference>
<dbReference type="InterPro" id="IPR025200">
    <property type="entry name" value="PPK_C_dom2"/>
</dbReference>
<keyword evidence="13" id="KW-1185">Reference proteome</keyword>
<keyword evidence="6" id="KW-0460">Magnesium</keyword>
<comment type="caution">
    <text evidence="12">The sequence shown here is derived from an EMBL/GenBank/DDBJ whole genome shotgun (WGS) entry which is preliminary data.</text>
</comment>
<dbReference type="Pfam" id="PF17941">
    <property type="entry name" value="PP_kinase_C_1"/>
    <property type="match status" value="1"/>
</dbReference>
<dbReference type="InterPro" id="IPR041108">
    <property type="entry name" value="PP_kinase_C_1"/>
</dbReference>
<feature type="binding site" evidence="6">
    <location>
        <position position="404"/>
    </location>
    <ligand>
        <name>Mg(2+)</name>
        <dbReference type="ChEBI" id="CHEBI:18420"/>
    </ligand>
</feature>
<name>A0A916QGG5_9LACO</name>
<dbReference type="GO" id="GO:0046872">
    <property type="term" value="F:metal ion binding"/>
    <property type="evidence" value="ECO:0007669"/>
    <property type="project" value="UniProtKB-KW"/>
</dbReference>
<protein>
    <recommendedName>
        <fullName evidence="6 7">Polyphosphate kinase</fullName>
        <ecNumber evidence="6 7">2.7.4.1</ecNumber>
    </recommendedName>
    <alternativeName>
        <fullName evidence="6">ATP-polyphosphate phosphotransferase</fullName>
    </alternativeName>
    <alternativeName>
        <fullName evidence="6">Polyphosphoric acid kinase</fullName>
    </alternativeName>
</protein>
<dbReference type="GO" id="GO:0008976">
    <property type="term" value="F:polyphosphate kinase activity"/>
    <property type="evidence" value="ECO:0007669"/>
    <property type="project" value="UniProtKB-UniRule"/>
</dbReference>
<dbReference type="GO" id="GO:0009358">
    <property type="term" value="C:polyphosphate kinase complex"/>
    <property type="evidence" value="ECO:0007669"/>
    <property type="project" value="InterPro"/>
</dbReference>
<dbReference type="InterPro" id="IPR036832">
    <property type="entry name" value="PPK_N_dom_sf"/>
</dbReference>
<dbReference type="PANTHER" id="PTHR30218:SF0">
    <property type="entry name" value="POLYPHOSPHATE KINASE"/>
    <property type="match status" value="1"/>
</dbReference>
<dbReference type="GO" id="GO:0006799">
    <property type="term" value="P:polyphosphate biosynthetic process"/>
    <property type="evidence" value="ECO:0007669"/>
    <property type="project" value="UniProtKB-UniRule"/>
</dbReference>
<dbReference type="HAMAP" id="MF_00347">
    <property type="entry name" value="Polyphosphate_kinase"/>
    <property type="match status" value="1"/>
</dbReference>
<feature type="binding site" evidence="6">
    <location>
        <position position="46"/>
    </location>
    <ligand>
        <name>ATP</name>
        <dbReference type="ChEBI" id="CHEBI:30616"/>
    </ligand>
</feature>
<feature type="active site" description="Phosphohistidine intermediate" evidence="6">
    <location>
        <position position="434"/>
    </location>
</feature>
<dbReference type="InterPro" id="IPR036830">
    <property type="entry name" value="PP_kinase_middle_dom_sf"/>
</dbReference>
<dbReference type="InterPro" id="IPR025198">
    <property type="entry name" value="PPK_N_dom"/>
</dbReference>
<comment type="similarity">
    <text evidence="6 7">Belongs to the polyphosphate kinase 1 (PPK1) family.</text>
</comment>
<dbReference type="SUPFAM" id="SSF140356">
    <property type="entry name" value="PPK N-terminal domain-like"/>
    <property type="match status" value="1"/>
</dbReference>
<dbReference type="SUPFAM" id="SSF143724">
    <property type="entry name" value="PHP14-like"/>
    <property type="match status" value="1"/>
</dbReference>
<dbReference type="EC" id="2.7.4.1" evidence="6 7"/>
<gene>
    <name evidence="6 12" type="primary">ppk</name>
    <name evidence="12" type="ORF">LCB40_07340</name>
</gene>
<evidence type="ECO:0000256" key="1">
    <source>
        <dbReference type="ARBA" id="ARBA00022553"/>
    </source>
</evidence>
<evidence type="ECO:0000259" key="8">
    <source>
        <dbReference type="Pfam" id="PF02503"/>
    </source>
</evidence>
<dbReference type="GO" id="GO:0005524">
    <property type="term" value="F:ATP binding"/>
    <property type="evidence" value="ECO:0007669"/>
    <property type="project" value="UniProtKB-KW"/>
</dbReference>
<feature type="binding site" evidence="6">
    <location>
        <position position="563"/>
    </location>
    <ligand>
        <name>ATP</name>
        <dbReference type="ChEBI" id="CHEBI:30616"/>
    </ligand>
</feature>
<feature type="binding site" evidence="6">
    <location>
        <position position="374"/>
    </location>
    <ligand>
        <name>Mg(2+)</name>
        <dbReference type="ChEBI" id="CHEBI:18420"/>
    </ligand>
</feature>
<dbReference type="AlphaFoldDB" id="A0A916QGG5"/>
<evidence type="ECO:0000256" key="3">
    <source>
        <dbReference type="ARBA" id="ARBA00022741"/>
    </source>
</evidence>
<evidence type="ECO:0000256" key="5">
    <source>
        <dbReference type="ARBA" id="ARBA00022840"/>
    </source>
</evidence>
<feature type="binding site" evidence="6">
    <location>
        <position position="591"/>
    </location>
    <ligand>
        <name>ATP</name>
        <dbReference type="ChEBI" id="CHEBI:30616"/>
    </ligand>
</feature>
<evidence type="ECO:0000256" key="6">
    <source>
        <dbReference type="HAMAP-Rule" id="MF_00347"/>
    </source>
</evidence>
<accession>A0A916QGG5</accession>
<dbReference type="Pfam" id="PF13090">
    <property type="entry name" value="PP_kinase_C"/>
    <property type="match status" value="1"/>
</dbReference>
<dbReference type="InterPro" id="IPR003414">
    <property type="entry name" value="PP_kinase"/>
</dbReference>
<dbReference type="PANTHER" id="PTHR30218">
    <property type="entry name" value="POLYPHOSPHATE KINASE"/>
    <property type="match status" value="1"/>
</dbReference>
<keyword evidence="5 6" id="KW-0067">ATP-binding</keyword>
<evidence type="ECO:0000256" key="7">
    <source>
        <dbReference type="RuleBase" id="RU003800"/>
    </source>
</evidence>
<keyword evidence="3 6" id="KW-0547">Nucleotide-binding</keyword>
<keyword evidence="2 6" id="KW-0808">Transferase</keyword>
<dbReference type="InterPro" id="IPR024953">
    <property type="entry name" value="PP_kinase_middle"/>
</dbReference>
<dbReference type="PIRSF" id="PIRSF015589">
    <property type="entry name" value="PP_kinase"/>
    <property type="match status" value="1"/>
</dbReference>
<dbReference type="Gene3D" id="3.30.1840.10">
    <property type="entry name" value="Polyphosphate kinase middle domain"/>
    <property type="match status" value="1"/>
</dbReference>
<feature type="domain" description="Polyphosphate kinase C-terminal" evidence="10">
    <location>
        <begin position="502"/>
        <end position="669"/>
    </location>
</feature>
<evidence type="ECO:0000259" key="9">
    <source>
        <dbReference type="Pfam" id="PF13089"/>
    </source>
</evidence>
<evidence type="ECO:0000256" key="2">
    <source>
        <dbReference type="ARBA" id="ARBA00022679"/>
    </source>
</evidence>
<dbReference type="NCBIfam" id="NF003921">
    <property type="entry name" value="PRK05443.2-2"/>
    <property type="match status" value="1"/>
</dbReference>
<feature type="binding site" evidence="6">
    <location>
        <position position="467"/>
    </location>
    <ligand>
        <name>ATP</name>
        <dbReference type="ChEBI" id="CHEBI:30616"/>
    </ligand>
</feature>
<evidence type="ECO:0000313" key="12">
    <source>
        <dbReference type="EMBL" id="GFZ26854.1"/>
    </source>
</evidence>
<comment type="catalytic activity">
    <reaction evidence="6 7">
        <text>[phosphate](n) + ATP = [phosphate](n+1) + ADP</text>
        <dbReference type="Rhea" id="RHEA:19573"/>
        <dbReference type="Rhea" id="RHEA-COMP:9859"/>
        <dbReference type="Rhea" id="RHEA-COMP:14280"/>
        <dbReference type="ChEBI" id="CHEBI:16838"/>
        <dbReference type="ChEBI" id="CHEBI:30616"/>
        <dbReference type="ChEBI" id="CHEBI:456216"/>
        <dbReference type="EC" id="2.7.4.1"/>
    </reaction>
</comment>
<evidence type="ECO:0000256" key="4">
    <source>
        <dbReference type="ARBA" id="ARBA00022777"/>
    </source>
</evidence>
<comment type="function">
    <text evidence="6 7">Catalyzes the reversible transfer of the terminal phosphate of ATP to form a long-chain polyphosphate (polyP).</text>
</comment>
<dbReference type="NCBIfam" id="NF003917">
    <property type="entry name" value="PRK05443.1-1"/>
    <property type="match status" value="1"/>
</dbReference>
<comment type="cofactor">
    <cofactor evidence="6">
        <name>Mg(2+)</name>
        <dbReference type="ChEBI" id="CHEBI:18420"/>
    </cofactor>
</comment>
<keyword evidence="4 6" id="KW-0418">Kinase</keyword>